<feature type="binding site" evidence="9">
    <location>
        <position position="170"/>
    </location>
    <ligand>
        <name>substrate</name>
    </ligand>
</feature>
<feature type="binding site" evidence="9">
    <location>
        <begin position="118"/>
        <end position="120"/>
    </location>
    <ligand>
        <name>substrate</name>
    </ligand>
</feature>
<dbReference type="GO" id="GO:0005975">
    <property type="term" value="P:carbohydrate metabolic process"/>
    <property type="evidence" value="ECO:0007669"/>
    <property type="project" value="UniProtKB-UniRule"/>
</dbReference>
<keyword evidence="5 9" id="KW-0479">Metal-binding</keyword>
<evidence type="ECO:0000256" key="9">
    <source>
        <dbReference type="HAMAP-Rule" id="MF_00067"/>
    </source>
</evidence>
<dbReference type="eggNOG" id="COG0279">
    <property type="taxonomic scope" value="Bacteria"/>
</dbReference>
<feature type="binding site" evidence="9">
    <location>
        <position position="170"/>
    </location>
    <ligand>
        <name>Zn(2+)</name>
        <dbReference type="ChEBI" id="CHEBI:29105"/>
    </ligand>
</feature>
<dbReference type="PROSITE" id="PS51464">
    <property type="entry name" value="SIS"/>
    <property type="match status" value="1"/>
</dbReference>
<comment type="similarity">
    <text evidence="3 9">Belongs to the SIS family. GmhA subfamily.</text>
</comment>
<organism evidence="11 12">
    <name type="scientific">Desulfurispirillum indicum (strain ATCC BAA-1389 / DSM 22839 / S5)</name>
    <dbReference type="NCBI Taxonomy" id="653733"/>
    <lineage>
        <taxon>Bacteria</taxon>
        <taxon>Pseudomonadati</taxon>
        <taxon>Chrysiogenota</taxon>
        <taxon>Chrysiogenia</taxon>
        <taxon>Chrysiogenales</taxon>
        <taxon>Chrysiogenaceae</taxon>
        <taxon>Desulfurispirillum</taxon>
    </lineage>
</organism>
<name>E6W284_DESIS</name>
<dbReference type="STRING" id="653733.Selin_0802"/>
<keyword evidence="12" id="KW-1185">Reference proteome</keyword>
<dbReference type="CDD" id="cd05006">
    <property type="entry name" value="SIS_GmhA"/>
    <property type="match status" value="1"/>
</dbReference>
<comment type="miscellaneous">
    <text evidence="9">The reaction produces a racemic mixture of D-glycero-alpha-D-manno-heptose 7-phosphate and D-glycero-beta-D-manno-heptose 7-phosphate.</text>
</comment>
<keyword evidence="4 9" id="KW-0963">Cytoplasm</keyword>
<dbReference type="InParanoid" id="E6W284"/>
<evidence type="ECO:0000313" key="12">
    <source>
        <dbReference type="Proteomes" id="UP000002572"/>
    </source>
</evidence>
<protein>
    <recommendedName>
        <fullName evidence="9">Phosphoheptose isomerase</fullName>
        <ecNumber evidence="9">5.3.1.28</ecNumber>
    </recommendedName>
    <alternativeName>
        <fullName evidence="9">Sedoheptulose 7-phosphate isomerase</fullName>
    </alternativeName>
</protein>
<dbReference type="GO" id="GO:0005737">
    <property type="term" value="C:cytoplasm"/>
    <property type="evidence" value="ECO:0007669"/>
    <property type="project" value="UniProtKB-SubCell"/>
</dbReference>
<dbReference type="AlphaFoldDB" id="E6W284"/>
<dbReference type="InterPro" id="IPR046348">
    <property type="entry name" value="SIS_dom_sf"/>
</dbReference>
<dbReference type="InterPro" id="IPR004515">
    <property type="entry name" value="Phosphoheptose_Isoase"/>
</dbReference>
<feature type="binding site" evidence="9">
    <location>
        <position position="123"/>
    </location>
    <ligand>
        <name>substrate</name>
    </ligand>
</feature>
<comment type="pathway">
    <text evidence="9">Carbohydrate biosynthesis; D-glycero-D-manno-heptose 7-phosphate biosynthesis; D-glycero-alpha-D-manno-heptose 7-phosphate and D-glycero-beta-D-manno-heptose 7-phosphate from sedoheptulose 7-phosphate: step 1/1.</text>
</comment>
<evidence type="ECO:0000256" key="8">
    <source>
        <dbReference type="ARBA" id="ARBA00023277"/>
    </source>
</evidence>
<dbReference type="InterPro" id="IPR050099">
    <property type="entry name" value="SIS_GmhA/DiaA_subfam"/>
</dbReference>
<reference evidence="11 12" key="1">
    <citation type="submission" date="2010-12" db="EMBL/GenBank/DDBJ databases">
        <title>Complete sequence of Desulfurispirillum indicum S5.</title>
        <authorList>
            <consortium name="US DOE Joint Genome Institute"/>
            <person name="Lucas S."/>
            <person name="Copeland A."/>
            <person name="Lapidus A."/>
            <person name="Cheng J.-F."/>
            <person name="Goodwin L."/>
            <person name="Pitluck S."/>
            <person name="Chertkov O."/>
            <person name="Held B."/>
            <person name="Detter J.C."/>
            <person name="Han C."/>
            <person name="Tapia R."/>
            <person name="Land M."/>
            <person name="Hauser L."/>
            <person name="Kyrpides N."/>
            <person name="Ivanova N."/>
            <person name="Mikhailova N."/>
            <person name="Haggblom M."/>
            <person name="Rauschenbach I."/>
            <person name="Bini E."/>
            <person name="Woyke T."/>
        </authorList>
    </citation>
    <scope>NUCLEOTIDE SEQUENCE [LARGE SCALE GENOMIC DNA]</scope>
    <source>
        <strain evidence="12">ATCC BAA-1389 / DSM 22839 / S5</strain>
    </source>
</reference>
<dbReference type="RefSeq" id="WP_013505428.1">
    <property type="nucleotide sequence ID" value="NC_014836.1"/>
</dbReference>
<evidence type="ECO:0000313" key="11">
    <source>
        <dbReference type="EMBL" id="ADU65542.1"/>
    </source>
</evidence>
<evidence type="ECO:0000256" key="6">
    <source>
        <dbReference type="ARBA" id="ARBA00022833"/>
    </source>
</evidence>
<dbReference type="PANTHER" id="PTHR30390">
    <property type="entry name" value="SEDOHEPTULOSE 7-PHOSPHATE ISOMERASE / DNAA INITIATOR-ASSOCIATING FACTOR FOR REPLICATION INITIATION"/>
    <property type="match status" value="1"/>
</dbReference>
<dbReference type="EC" id="5.3.1.28" evidence="9"/>
<feature type="binding site" evidence="9">
    <location>
        <position position="63"/>
    </location>
    <ligand>
        <name>substrate</name>
    </ligand>
</feature>
<feature type="binding site" evidence="9">
    <location>
        <position position="178"/>
    </location>
    <ligand>
        <name>Zn(2+)</name>
        <dbReference type="ChEBI" id="CHEBI:29105"/>
    </ligand>
</feature>
<evidence type="ECO:0000256" key="4">
    <source>
        <dbReference type="ARBA" id="ARBA00022490"/>
    </source>
</evidence>
<dbReference type="Pfam" id="PF13580">
    <property type="entry name" value="SIS_2"/>
    <property type="match status" value="1"/>
</dbReference>
<dbReference type="InterPro" id="IPR001347">
    <property type="entry name" value="SIS_dom"/>
</dbReference>
<dbReference type="HOGENOM" id="CLU_080999_4_0_0"/>
<dbReference type="HAMAP" id="MF_00067">
    <property type="entry name" value="GmhA"/>
    <property type="match status" value="1"/>
</dbReference>
<sequence length="191" mass="20883">MDTYDIISRQLKEHRQLLDQMEQLIPTIATIADVIAGALRHKHKVLLMGNGGSASDAMHMAGELLGRFLLERHSYPAIALCADNAAMTAIANDYGYENVFRRQVEGLCQGGDIVFGISTSGNSPNVISAMEEAHRKGGVTISLSGRDGGKLAAMTHHSIIIPSPHTPRIQEMHIMVIHILCDLIEKRMEFG</sequence>
<keyword evidence="8 9" id="KW-0119">Carbohydrate metabolism</keyword>
<feature type="domain" description="SIS" evidence="10">
    <location>
        <begin position="35"/>
        <end position="191"/>
    </location>
</feature>
<dbReference type="FunCoup" id="E6W284">
    <property type="interactions" value="142"/>
</dbReference>
<evidence type="ECO:0000256" key="1">
    <source>
        <dbReference type="ARBA" id="ARBA00000348"/>
    </source>
</evidence>
<evidence type="ECO:0000256" key="5">
    <source>
        <dbReference type="ARBA" id="ARBA00022723"/>
    </source>
</evidence>
<comment type="subcellular location">
    <subcellularLocation>
        <location evidence="2 9">Cytoplasm</location>
    </subcellularLocation>
</comment>
<comment type="catalytic activity">
    <reaction evidence="1 9">
        <text>2 D-sedoheptulose 7-phosphate = D-glycero-alpha-D-manno-heptose 7-phosphate + D-glycero-beta-D-manno-heptose 7-phosphate</text>
        <dbReference type="Rhea" id="RHEA:27489"/>
        <dbReference type="ChEBI" id="CHEBI:57483"/>
        <dbReference type="ChEBI" id="CHEBI:60203"/>
        <dbReference type="ChEBI" id="CHEBI:60204"/>
        <dbReference type="EC" id="5.3.1.28"/>
    </reaction>
</comment>
<dbReference type="GO" id="GO:0008270">
    <property type="term" value="F:zinc ion binding"/>
    <property type="evidence" value="ECO:0007669"/>
    <property type="project" value="UniProtKB-UniRule"/>
</dbReference>
<comment type="cofactor">
    <cofactor evidence="9">
        <name>Zn(2+)</name>
        <dbReference type="ChEBI" id="CHEBI:29105"/>
    </cofactor>
    <text evidence="9">Binds 1 zinc ion per subunit.</text>
</comment>
<dbReference type="SUPFAM" id="SSF53697">
    <property type="entry name" value="SIS domain"/>
    <property type="match status" value="1"/>
</dbReference>
<dbReference type="UniPathway" id="UPA00041">
    <property type="reaction ID" value="UER00436"/>
</dbReference>
<dbReference type="Gene3D" id="3.40.50.10490">
    <property type="entry name" value="Glucose-6-phosphate isomerase like protein, domain 1"/>
    <property type="match status" value="1"/>
</dbReference>
<accession>E6W284</accession>
<dbReference type="GO" id="GO:0008968">
    <property type="term" value="F:D-sedoheptulose 7-phosphate isomerase activity"/>
    <property type="evidence" value="ECO:0007669"/>
    <property type="project" value="UniProtKB-UniRule"/>
</dbReference>
<feature type="binding site" evidence="9">
    <location>
        <begin position="92"/>
        <end position="93"/>
    </location>
    <ligand>
        <name>substrate</name>
    </ligand>
</feature>
<gene>
    <name evidence="9" type="primary">gmhA</name>
    <name evidence="11" type="ordered locus">Selin_0802</name>
</gene>
<feature type="binding site" evidence="9">
    <location>
        <position position="63"/>
    </location>
    <ligand>
        <name>Zn(2+)</name>
        <dbReference type="ChEBI" id="CHEBI:29105"/>
    </ligand>
</feature>
<keyword evidence="6 9" id="KW-0862">Zinc</keyword>
<dbReference type="KEGG" id="din:Selin_0802"/>
<evidence type="ECO:0000256" key="3">
    <source>
        <dbReference type="ARBA" id="ARBA00009894"/>
    </source>
</evidence>
<evidence type="ECO:0000259" key="10">
    <source>
        <dbReference type="PROSITE" id="PS51464"/>
    </source>
</evidence>
<dbReference type="GO" id="GO:2001061">
    <property type="term" value="P:D-glycero-D-manno-heptose 7-phosphate biosynthetic process"/>
    <property type="evidence" value="ECO:0007669"/>
    <property type="project" value="UniProtKB-UniPathway"/>
</dbReference>
<feature type="binding site" evidence="9">
    <location>
        <position position="59"/>
    </location>
    <ligand>
        <name>Zn(2+)</name>
        <dbReference type="ChEBI" id="CHEBI:29105"/>
    </ligand>
</feature>
<feature type="binding site" evidence="9">
    <location>
        <begin position="50"/>
        <end position="52"/>
    </location>
    <ligand>
        <name>substrate</name>
    </ligand>
</feature>
<proteinExistence type="inferred from homology"/>
<dbReference type="GO" id="GO:0097367">
    <property type="term" value="F:carbohydrate derivative binding"/>
    <property type="evidence" value="ECO:0007669"/>
    <property type="project" value="InterPro"/>
</dbReference>
<dbReference type="EMBL" id="CP002432">
    <property type="protein sequence ID" value="ADU65542.1"/>
    <property type="molecule type" value="Genomic_DNA"/>
</dbReference>
<dbReference type="Proteomes" id="UP000002572">
    <property type="component" value="Chromosome"/>
</dbReference>
<dbReference type="InterPro" id="IPR035461">
    <property type="entry name" value="GmhA/DiaA"/>
</dbReference>
<evidence type="ECO:0000256" key="2">
    <source>
        <dbReference type="ARBA" id="ARBA00004496"/>
    </source>
</evidence>
<evidence type="ECO:0000256" key="7">
    <source>
        <dbReference type="ARBA" id="ARBA00023235"/>
    </source>
</evidence>
<comment type="function">
    <text evidence="9">Catalyzes the isomerization of sedoheptulose 7-phosphate in D-glycero-D-manno-heptose 7-phosphate.</text>
</comment>
<keyword evidence="7 9" id="KW-0413">Isomerase</keyword>